<protein>
    <submittedName>
        <fullName evidence="2">Uncharacterized protein</fullName>
    </submittedName>
</protein>
<dbReference type="AlphaFoldDB" id="A0A7U4J9V3"/>
<feature type="transmembrane region" description="Helical" evidence="1">
    <location>
        <begin position="6"/>
        <end position="25"/>
    </location>
</feature>
<dbReference type="KEGG" id="sphi:TS85_15655"/>
<gene>
    <name evidence="2" type="ORF">TS85_15655</name>
</gene>
<name>A0A7U4J9V3_9SPHN</name>
<evidence type="ECO:0000256" key="1">
    <source>
        <dbReference type="SAM" id="Phobius"/>
    </source>
</evidence>
<sequence length="64" mass="6990">METNIIAQLAGQFGATGLIIGYLIWDRRTTGKERMTFDLARLEADKALAASLAALKTIIEKLVP</sequence>
<reference evidence="2 3" key="2">
    <citation type="submission" date="2015-02" db="EMBL/GenBank/DDBJ databases">
        <title>The complete genome of Sphingomonas hengshuiensis sp. WHSC-8 isolated from soil of Hengshui Lake.</title>
        <authorList>
            <person name="Wei S."/>
            <person name="Guo J."/>
            <person name="Su C."/>
            <person name="Wu R."/>
            <person name="Zhang Z."/>
            <person name="Liang K."/>
            <person name="Li H."/>
            <person name="Wang T."/>
            <person name="Liu H."/>
            <person name="Zhang C."/>
            <person name="Li Z."/>
            <person name="Wang Q."/>
            <person name="Meng J."/>
        </authorList>
    </citation>
    <scope>NUCLEOTIDE SEQUENCE [LARGE SCALE GENOMIC DNA]</scope>
    <source>
        <strain evidence="2 3">WHSC-8</strain>
    </source>
</reference>
<organism evidence="2 3">
    <name type="scientific">Sphingomonas hengshuiensis</name>
    <dbReference type="NCBI Taxonomy" id="1609977"/>
    <lineage>
        <taxon>Bacteria</taxon>
        <taxon>Pseudomonadati</taxon>
        <taxon>Pseudomonadota</taxon>
        <taxon>Alphaproteobacteria</taxon>
        <taxon>Sphingomonadales</taxon>
        <taxon>Sphingomonadaceae</taxon>
        <taxon>Sphingomonas</taxon>
    </lineage>
</organism>
<proteinExistence type="predicted"/>
<keyword evidence="1" id="KW-0472">Membrane</keyword>
<reference evidence="2 3" key="1">
    <citation type="journal article" date="2015" name="Int. J. Syst. Evol. Microbiol.">
        <title>Sphingomonas hengshuiensis sp. nov., isolated from lake wetland.</title>
        <authorList>
            <person name="Wei S."/>
            <person name="Wang T."/>
            <person name="Liu H."/>
            <person name="Zhang C."/>
            <person name="Guo J."/>
            <person name="Wang Q."/>
            <person name="Liang K."/>
            <person name="Zhang Z."/>
        </authorList>
    </citation>
    <scope>NUCLEOTIDE SEQUENCE [LARGE SCALE GENOMIC DNA]</scope>
    <source>
        <strain evidence="2 3">WHSC-8</strain>
    </source>
</reference>
<keyword evidence="1" id="KW-1133">Transmembrane helix</keyword>
<dbReference type="RefSeq" id="WP_044333488.1">
    <property type="nucleotide sequence ID" value="NZ_CP010836.1"/>
</dbReference>
<dbReference type="Proteomes" id="UP000032300">
    <property type="component" value="Chromosome"/>
</dbReference>
<evidence type="ECO:0000313" key="3">
    <source>
        <dbReference type="Proteomes" id="UP000032300"/>
    </source>
</evidence>
<keyword evidence="3" id="KW-1185">Reference proteome</keyword>
<accession>A0A7U4J9V3</accession>
<dbReference type="OrthoDB" id="7595814at2"/>
<dbReference type="EMBL" id="CP010836">
    <property type="protein sequence ID" value="AJP72917.1"/>
    <property type="molecule type" value="Genomic_DNA"/>
</dbReference>
<evidence type="ECO:0000313" key="2">
    <source>
        <dbReference type="EMBL" id="AJP72917.1"/>
    </source>
</evidence>
<keyword evidence="1" id="KW-0812">Transmembrane</keyword>